<dbReference type="HOGENOM" id="CLU_003433_3_0_1"/>
<dbReference type="InterPro" id="IPR015424">
    <property type="entry name" value="PyrdxlP-dep_Trfase"/>
</dbReference>
<dbReference type="PANTHER" id="PTHR43092:SF2">
    <property type="entry name" value="HERCYNYLCYSTEINE SULFOXIDE LYASE"/>
    <property type="match status" value="1"/>
</dbReference>
<evidence type="ECO:0000313" key="4">
    <source>
        <dbReference type="Proteomes" id="UP000016931"/>
    </source>
</evidence>
<keyword evidence="4" id="KW-1185">Reference proteome</keyword>
<dbReference type="GeneID" id="27901334"/>
<dbReference type="RefSeq" id="XP_016763495.1">
    <property type="nucleotide sequence ID" value="XM_016904197.1"/>
</dbReference>
<dbReference type="Gene3D" id="3.40.640.10">
    <property type="entry name" value="Type I PLP-dependent aspartate aminotransferase-like (Major domain)"/>
    <property type="match status" value="1"/>
</dbReference>
<accession>M3DC14</accession>
<dbReference type="AlphaFoldDB" id="M3DC14"/>
<dbReference type="eggNOG" id="KOG1549">
    <property type="taxonomic scope" value="Eukaryota"/>
</dbReference>
<evidence type="ECO:0000313" key="3">
    <source>
        <dbReference type="EMBL" id="EMF15374.1"/>
    </source>
</evidence>
<sequence length="467" mass="52346">MSVLQSIKDLTLGPRAIDHATADLAAIDTIKVGEEAAKHFLFQHGYRNLNHGSFGTYPRAVRTTLRSLQDDVEGQPDSFIRYTYPRKLDESRETVAEYLNAPTETIVFVPNATTGVNIVLRNLCYNPGDVIIYFSTIYGACHKTIEYLSETTPVTSRVVEFTYPISDAELIQKFQSTIEAVRKDGNIPKLAIFDSIVSMPGVLHPFIQLTKICREEKIFSLIDGAHSIGQIPIDLTSLDPDFYISNLHKWLHVPRGCAVFYVPIRNQHLMRSSLPTSHGFVPRTSSGLISPLPPSSKSAFVTQFEFTGTIDTSPYLCVKTALEWRSKVTWKDMRGEEAIMKYYQHLARSAGEIVSSILHTEVMENEDSTLGNCAFSNVRLPLDLKDDAGADYATAVAIAQWMSKVLVEEYNTFLAIVVHGGKWWVRLSAQVYLTEEDFLWGGHVLKEVCERVKNGKWKGGEALEVET</sequence>
<proteinExistence type="predicted"/>
<dbReference type="Pfam" id="PF00266">
    <property type="entry name" value="Aminotran_5"/>
    <property type="match status" value="1"/>
</dbReference>
<keyword evidence="1" id="KW-0663">Pyridoxal phosphate</keyword>
<keyword evidence="3" id="KW-0808">Transferase</keyword>
<evidence type="ECO:0000259" key="2">
    <source>
        <dbReference type="Pfam" id="PF00266"/>
    </source>
</evidence>
<dbReference type="InterPro" id="IPR000192">
    <property type="entry name" value="Aminotrans_V_dom"/>
</dbReference>
<dbReference type="InterPro" id="IPR015421">
    <property type="entry name" value="PyrdxlP-dep_Trfase_major"/>
</dbReference>
<dbReference type="Proteomes" id="UP000016931">
    <property type="component" value="Unassembled WGS sequence"/>
</dbReference>
<dbReference type="GO" id="GO:0016740">
    <property type="term" value="F:transferase activity"/>
    <property type="evidence" value="ECO:0007669"/>
    <property type="project" value="UniProtKB-KW"/>
</dbReference>
<gene>
    <name evidence="3" type="ORF">SEPMUDRAFT_147281</name>
</gene>
<evidence type="ECO:0000256" key="1">
    <source>
        <dbReference type="ARBA" id="ARBA00022898"/>
    </source>
</evidence>
<protein>
    <submittedName>
        <fullName evidence="3">PLP-dependent transferase</fullName>
    </submittedName>
</protein>
<dbReference type="OMA" id="TGNCHKW"/>
<reference evidence="3 4" key="1">
    <citation type="journal article" date="2012" name="PLoS Pathog.">
        <title>Diverse lifestyles and strategies of plant pathogenesis encoded in the genomes of eighteen Dothideomycetes fungi.</title>
        <authorList>
            <person name="Ohm R.A."/>
            <person name="Feau N."/>
            <person name="Henrissat B."/>
            <person name="Schoch C.L."/>
            <person name="Horwitz B.A."/>
            <person name="Barry K.W."/>
            <person name="Condon B.J."/>
            <person name="Copeland A.C."/>
            <person name="Dhillon B."/>
            <person name="Glaser F."/>
            <person name="Hesse C.N."/>
            <person name="Kosti I."/>
            <person name="LaButti K."/>
            <person name="Lindquist E.A."/>
            <person name="Lucas S."/>
            <person name="Salamov A.A."/>
            <person name="Bradshaw R.E."/>
            <person name="Ciuffetti L."/>
            <person name="Hamelin R.C."/>
            <person name="Kema G.H.J."/>
            <person name="Lawrence C."/>
            <person name="Scott J.A."/>
            <person name="Spatafora J.W."/>
            <person name="Turgeon B.G."/>
            <person name="de Wit P.J.G.M."/>
            <person name="Zhong S."/>
            <person name="Goodwin S.B."/>
            <person name="Grigoriev I.V."/>
        </authorList>
    </citation>
    <scope>NUCLEOTIDE SEQUENCE [LARGE SCALE GENOMIC DNA]</scope>
    <source>
        <strain evidence="3 4">SO2202</strain>
    </source>
</reference>
<organism evidence="3 4">
    <name type="scientific">Sphaerulina musiva (strain SO2202)</name>
    <name type="common">Poplar stem canker fungus</name>
    <name type="synonym">Septoria musiva</name>
    <dbReference type="NCBI Taxonomy" id="692275"/>
    <lineage>
        <taxon>Eukaryota</taxon>
        <taxon>Fungi</taxon>
        <taxon>Dikarya</taxon>
        <taxon>Ascomycota</taxon>
        <taxon>Pezizomycotina</taxon>
        <taxon>Dothideomycetes</taxon>
        <taxon>Dothideomycetidae</taxon>
        <taxon>Mycosphaerellales</taxon>
        <taxon>Mycosphaerellaceae</taxon>
        <taxon>Sphaerulina</taxon>
    </lineage>
</organism>
<dbReference type="PANTHER" id="PTHR43092">
    <property type="entry name" value="L-CYSTEINE DESULFHYDRASE"/>
    <property type="match status" value="1"/>
</dbReference>
<dbReference type="SUPFAM" id="SSF53383">
    <property type="entry name" value="PLP-dependent transferases"/>
    <property type="match status" value="1"/>
</dbReference>
<feature type="domain" description="Aminotransferase class V" evidence="2">
    <location>
        <begin position="87"/>
        <end position="364"/>
    </location>
</feature>
<dbReference type="EMBL" id="KB456261">
    <property type="protein sequence ID" value="EMF15374.1"/>
    <property type="molecule type" value="Genomic_DNA"/>
</dbReference>
<name>M3DC14_SPHMS</name>
<dbReference type="OrthoDB" id="5978656at2759"/>
<dbReference type="STRING" id="692275.M3DC14"/>